<sequence>MSSNTAETVKKARELMELGVDPMVLMSQMATLIMDIIAGTYQVIEACADSLSTWCTTTLLQLGSVPSADPTPSGSSRRQISRTTEDDPSATF</sequence>
<keyword evidence="3" id="KW-1185">Reference proteome</keyword>
<reference evidence="2 3" key="1">
    <citation type="journal article" date="2017" name="Nat. Commun.">
        <title>Genome assembly with in vitro proximity ligation data and whole-genome triplication in lettuce.</title>
        <authorList>
            <person name="Reyes-Chin-Wo S."/>
            <person name="Wang Z."/>
            <person name="Yang X."/>
            <person name="Kozik A."/>
            <person name="Arikit S."/>
            <person name="Song C."/>
            <person name="Xia L."/>
            <person name="Froenicke L."/>
            <person name="Lavelle D.O."/>
            <person name="Truco M.J."/>
            <person name="Xia R."/>
            <person name="Zhu S."/>
            <person name="Xu C."/>
            <person name="Xu H."/>
            <person name="Xu X."/>
            <person name="Cox K."/>
            <person name="Korf I."/>
            <person name="Meyers B.C."/>
            <person name="Michelmore R.W."/>
        </authorList>
    </citation>
    <scope>NUCLEOTIDE SEQUENCE [LARGE SCALE GENOMIC DNA]</scope>
    <source>
        <strain evidence="3">cv. Salinas</strain>
        <tissue evidence="2">Seedlings</tissue>
    </source>
</reference>
<name>A0A9R1WQY0_LACSA</name>
<dbReference type="Proteomes" id="UP000235145">
    <property type="component" value="Unassembled WGS sequence"/>
</dbReference>
<gene>
    <name evidence="2" type="ORF">LSAT_V11C900490630</name>
</gene>
<dbReference type="EMBL" id="NBSK02000009">
    <property type="protein sequence ID" value="KAJ0187195.1"/>
    <property type="molecule type" value="Genomic_DNA"/>
</dbReference>
<feature type="compositionally biased region" description="Polar residues" evidence="1">
    <location>
        <begin position="70"/>
        <end position="82"/>
    </location>
</feature>
<evidence type="ECO:0000313" key="2">
    <source>
        <dbReference type="EMBL" id="KAJ0187195.1"/>
    </source>
</evidence>
<dbReference type="AlphaFoldDB" id="A0A9R1WQY0"/>
<evidence type="ECO:0000256" key="1">
    <source>
        <dbReference type="SAM" id="MobiDB-lite"/>
    </source>
</evidence>
<accession>A0A9R1WQY0</accession>
<organism evidence="2 3">
    <name type="scientific">Lactuca sativa</name>
    <name type="common">Garden lettuce</name>
    <dbReference type="NCBI Taxonomy" id="4236"/>
    <lineage>
        <taxon>Eukaryota</taxon>
        <taxon>Viridiplantae</taxon>
        <taxon>Streptophyta</taxon>
        <taxon>Embryophyta</taxon>
        <taxon>Tracheophyta</taxon>
        <taxon>Spermatophyta</taxon>
        <taxon>Magnoliopsida</taxon>
        <taxon>eudicotyledons</taxon>
        <taxon>Gunneridae</taxon>
        <taxon>Pentapetalae</taxon>
        <taxon>asterids</taxon>
        <taxon>campanulids</taxon>
        <taxon>Asterales</taxon>
        <taxon>Asteraceae</taxon>
        <taxon>Cichorioideae</taxon>
        <taxon>Cichorieae</taxon>
        <taxon>Lactucinae</taxon>
        <taxon>Lactuca</taxon>
    </lineage>
</organism>
<proteinExistence type="predicted"/>
<comment type="caution">
    <text evidence="2">The sequence shown here is derived from an EMBL/GenBank/DDBJ whole genome shotgun (WGS) entry which is preliminary data.</text>
</comment>
<protein>
    <submittedName>
        <fullName evidence="2">Uncharacterized protein</fullName>
    </submittedName>
</protein>
<evidence type="ECO:0000313" key="3">
    <source>
        <dbReference type="Proteomes" id="UP000235145"/>
    </source>
</evidence>
<feature type="region of interest" description="Disordered" evidence="1">
    <location>
        <begin position="63"/>
        <end position="92"/>
    </location>
</feature>